<proteinExistence type="predicted"/>
<sequence>MAKPMDMDIFVPAVRGRSQHCIFERDGGMNKLQNANELNFAMERDPIGTKNPKTLSFRNRIEKGGRQGQTERWLCEATKPVKSDANWKHLMSLHDIPRKNQ</sequence>
<organism evidence="1 2">
    <name type="scientific">Panagrellus redivivus</name>
    <name type="common">Microworm</name>
    <dbReference type="NCBI Taxonomy" id="6233"/>
    <lineage>
        <taxon>Eukaryota</taxon>
        <taxon>Metazoa</taxon>
        <taxon>Ecdysozoa</taxon>
        <taxon>Nematoda</taxon>
        <taxon>Chromadorea</taxon>
        <taxon>Rhabditida</taxon>
        <taxon>Tylenchina</taxon>
        <taxon>Panagrolaimomorpha</taxon>
        <taxon>Panagrolaimoidea</taxon>
        <taxon>Panagrolaimidae</taxon>
        <taxon>Panagrellus</taxon>
    </lineage>
</organism>
<reference evidence="2" key="2">
    <citation type="submission" date="2020-10" db="UniProtKB">
        <authorList>
            <consortium name="WormBaseParasite"/>
        </authorList>
    </citation>
    <scope>IDENTIFICATION</scope>
</reference>
<evidence type="ECO:0000313" key="1">
    <source>
        <dbReference type="Proteomes" id="UP000492821"/>
    </source>
</evidence>
<protein>
    <submittedName>
        <fullName evidence="2">Uncharacterized protein</fullName>
    </submittedName>
</protein>
<dbReference type="Proteomes" id="UP000492821">
    <property type="component" value="Unassembled WGS sequence"/>
</dbReference>
<name>A0A7E4V350_PANRE</name>
<accession>A0A7E4V350</accession>
<dbReference type="WBParaSite" id="Pan_g15873.t1">
    <property type="protein sequence ID" value="Pan_g15873.t1"/>
    <property type="gene ID" value="Pan_g15873"/>
</dbReference>
<evidence type="ECO:0000313" key="2">
    <source>
        <dbReference type="WBParaSite" id="Pan_g15873.t1"/>
    </source>
</evidence>
<reference evidence="1" key="1">
    <citation type="journal article" date="2013" name="Genetics">
        <title>The draft genome and transcriptome of Panagrellus redivivus are shaped by the harsh demands of a free-living lifestyle.</title>
        <authorList>
            <person name="Srinivasan J."/>
            <person name="Dillman A.R."/>
            <person name="Macchietto M.G."/>
            <person name="Heikkinen L."/>
            <person name="Lakso M."/>
            <person name="Fracchia K.M."/>
            <person name="Antoshechkin I."/>
            <person name="Mortazavi A."/>
            <person name="Wong G."/>
            <person name="Sternberg P.W."/>
        </authorList>
    </citation>
    <scope>NUCLEOTIDE SEQUENCE [LARGE SCALE GENOMIC DNA]</scope>
    <source>
        <strain evidence="1">MT8872</strain>
    </source>
</reference>
<keyword evidence="1" id="KW-1185">Reference proteome</keyword>
<dbReference type="AlphaFoldDB" id="A0A7E4V350"/>